<evidence type="ECO:0000256" key="1">
    <source>
        <dbReference type="ARBA" id="ARBA00011891"/>
    </source>
</evidence>
<dbReference type="PANTHER" id="PTHR28583:SF1">
    <property type="entry name" value="ACID CERAMIDASE"/>
    <property type="match status" value="1"/>
</dbReference>
<dbReference type="OrthoDB" id="5273684at2759"/>
<dbReference type="AlphaFoldDB" id="A0A6A6WW00"/>
<accession>A0A6A6WW00</accession>
<evidence type="ECO:0000259" key="2">
    <source>
        <dbReference type="Pfam" id="PF15508"/>
    </source>
</evidence>
<dbReference type="InterPro" id="IPR029130">
    <property type="entry name" value="Acid_ceramidase_N"/>
</dbReference>
<dbReference type="Pfam" id="PF15508">
    <property type="entry name" value="NAAA-beta"/>
    <property type="match status" value="1"/>
</dbReference>
<evidence type="ECO:0000313" key="3">
    <source>
        <dbReference type="EMBL" id="KAF2788078.1"/>
    </source>
</evidence>
<dbReference type="Proteomes" id="UP000799757">
    <property type="component" value="Unassembled WGS sequence"/>
</dbReference>
<evidence type="ECO:0000313" key="4">
    <source>
        <dbReference type="Proteomes" id="UP000799757"/>
    </source>
</evidence>
<dbReference type="PANTHER" id="PTHR28583">
    <property type="entry name" value="ACID AMIDASE"/>
    <property type="match status" value="1"/>
</dbReference>
<name>A0A6A6WW00_9PLEO</name>
<dbReference type="EMBL" id="MU002250">
    <property type="protein sequence ID" value="KAF2788078.1"/>
    <property type="molecule type" value="Genomic_DNA"/>
</dbReference>
<feature type="domain" description="Acid ceramidase N-terminal" evidence="2">
    <location>
        <begin position="59"/>
        <end position="108"/>
    </location>
</feature>
<dbReference type="GO" id="GO:0017040">
    <property type="term" value="F:N-acylsphingosine amidohydrolase activity"/>
    <property type="evidence" value="ECO:0007669"/>
    <property type="project" value="UniProtKB-EC"/>
</dbReference>
<dbReference type="EC" id="3.5.1.23" evidence="1"/>
<protein>
    <recommendedName>
        <fullName evidence="1">ceramidase</fullName>
        <ecNumber evidence="1">3.5.1.23</ecNumber>
    </recommendedName>
</protein>
<proteinExistence type="predicted"/>
<keyword evidence="4" id="KW-1185">Reference proteome</keyword>
<gene>
    <name evidence="3" type="ORF">K505DRAFT_329211</name>
</gene>
<reference evidence="3" key="1">
    <citation type="journal article" date="2020" name="Stud. Mycol.">
        <title>101 Dothideomycetes genomes: a test case for predicting lifestyles and emergence of pathogens.</title>
        <authorList>
            <person name="Haridas S."/>
            <person name="Albert R."/>
            <person name="Binder M."/>
            <person name="Bloem J."/>
            <person name="Labutti K."/>
            <person name="Salamov A."/>
            <person name="Andreopoulos B."/>
            <person name="Baker S."/>
            <person name="Barry K."/>
            <person name="Bills G."/>
            <person name="Bluhm B."/>
            <person name="Cannon C."/>
            <person name="Castanera R."/>
            <person name="Culley D."/>
            <person name="Daum C."/>
            <person name="Ezra D."/>
            <person name="Gonzalez J."/>
            <person name="Henrissat B."/>
            <person name="Kuo A."/>
            <person name="Liang C."/>
            <person name="Lipzen A."/>
            <person name="Lutzoni F."/>
            <person name="Magnuson J."/>
            <person name="Mondo S."/>
            <person name="Nolan M."/>
            <person name="Ohm R."/>
            <person name="Pangilinan J."/>
            <person name="Park H.-J."/>
            <person name="Ramirez L."/>
            <person name="Alfaro M."/>
            <person name="Sun H."/>
            <person name="Tritt A."/>
            <person name="Yoshinaga Y."/>
            <person name="Zwiers L.-H."/>
            <person name="Turgeon B."/>
            <person name="Goodwin S."/>
            <person name="Spatafora J."/>
            <person name="Crous P."/>
            <person name="Grigoriev I."/>
        </authorList>
    </citation>
    <scope>NUCLEOTIDE SEQUENCE</scope>
    <source>
        <strain evidence="3">CBS 109.77</strain>
    </source>
</reference>
<organism evidence="3 4">
    <name type="scientific">Melanomma pulvis-pyrius CBS 109.77</name>
    <dbReference type="NCBI Taxonomy" id="1314802"/>
    <lineage>
        <taxon>Eukaryota</taxon>
        <taxon>Fungi</taxon>
        <taxon>Dikarya</taxon>
        <taxon>Ascomycota</taxon>
        <taxon>Pezizomycotina</taxon>
        <taxon>Dothideomycetes</taxon>
        <taxon>Pleosporomycetidae</taxon>
        <taxon>Pleosporales</taxon>
        <taxon>Melanommataceae</taxon>
        <taxon>Melanomma</taxon>
    </lineage>
</organism>
<sequence length="479" mass="53311">MPPTTSSEDDWANWGDPHALSTLNLPAPPSVLSTSASFTSSVACASPISSVASENVPGLYTIDLSLPPAQRYVKVAQDFKHIIEDLVNIFDELLDSVGLPKKMFHLIARCILRKLYSKEQTEELKGIGKATGVPMYLLVAYNVLLDLFMGCTSGGVMVKEGREREGRMMHFRTLDWGMPALRKAVVLLEFRNGADGEVIARSINYVGFVGTLTGVRKGLSVSLNFRPYHNDDGSKWANVKFYSHLLFVLLAWRPSICAHLRDLIIPTGKDLEKRRVEIKKEEDKRSDKRPSKYKYAHGSLADIGRDFPSIPTTAAYLTFSDGSQTLILEKDRVTAKPLLSSSFIAVTNHDTSYEPPSIPTSSLDSTTSASQAHAAHAKAHQIGTDMDVLVDESMERKGCVTSAWEEHCNSGKTMDGDTWTPSVELEKLKEWLLKYPVVNEQTHFVAVMDPTEGVFRWVRAYEEGEIENEDEEDWSDMSA</sequence>